<feature type="region of interest" description="Disordered" evidence="1">
    <location>
        <begin position="21"/>
        <end position="224"/>
    </location>
</feature>
<sequence length="269" mass="30259">MEKSGVKSKNRLLKLASSAVSFQNPPFSPNREKTQARKGFSGPMFPAEARYKSKNSSYVSHEPTSPKVSCMGQIKHKKKIREPNKKKAESLPPRDNHNISHSTPLEQVNPSKNQKPKLFKSFQSFTEVKKKHSAPVQAFSREETDPDTDKRKKKSGIRSIFGKPNKRSDYDAPLTVPSDKTAPVLGQLQRFSSGRNSLSNFDWTKSQISPAETRDDESDGEWDEADAKISFSAPLSMSSCSVANAEPRKEINLWKRRTMPQPKPLQLDT</sequence>
<evidence type="ECO:0000313" key="2">
    <source>
        <dbReference type="EMBL" id="WOG99783.1"/>
    </source>
</evidence>
<evidence type="ECO:0000256" key="1">
    <source>
        <dbReference type="SAM" id="MobiDB-lite"/>
    </source>
</evidence>
<organism evidence="2 3">
    <name type="scientific">Daucus carota subsp. sativus</name>
    <name type="common">Carrot</name>
    <dbReference type="NCBI Taxonomy" id="79200"/>
    <lineage>
        <taxon>Eukaryota</taxon>
        <taxon>Viridiplantae</taxon>
        <taxon>Streptophyta</taxon>
        <taxon>Embryophyta</taxon>
        <taxon>Tracheophyta</taxon>
        <taxon>Spermatophyta</taxon>
        <taxon>Magnoliopsida</taxon>
        <taxon>eudicotyledons</taxon>
        <taxon>Gunneridae</taxon>
        <taxon>Pentapetalae</taxon>
        <taxon>asterids</taxon>
        <taxon>campanulids</taxon>
        <taxon>Apiales</taxon>
        <taxon>Apiaceae</taxon>
        <taxon>Apioideae</taxon>
        <taxon>Scandiceae</taxon>
        <taxon>Daucinae</taxon>
        <taxon>Daucus</taxon>
        <taxon>Daucus sect. Daucus</taxon>
    </lineage>
</organism>
<feature type="compositionally biased region" description="Polar residues" evidence="1">
    <location>
        <begin position="189"/>
        <end position="210"/>
    </location>
</feature>
<reference evidence="2" key="1">
    <citation type="journal article" date="2016" name="Nat. Genet.">
        <title>A high-quality carrot genome assembly provides new insights into carotenoid accumulation and asterid genome evolution.</title>
        <authorList>
            <person name="Iorizzo M."/>
            <person name="Ellison S."/>
            <person name="Senalik D."/>
            <person name="Zeng P."/>
            <person name="Satapoomin P."/>
            <person name="Huang J."/>
            <person name="Bowman M."/>
            <person name="Iovene M."/>
            <person name="Sanseverino W."/>
            <person name="Cavagnaro P."/>
            <person name="Yildiz M."/>
            <person name="Macko-Podgorni A."/>
            <person name="Moranska E."/>
            <person name="Grzebelus E."/>
            <person name="Grzebelus D."/>
            <person name="Ashrafi H."/>
            <person name="Zheng Z."/>
            <person name="Cheng S."/>
            <person name="Spooner D."/>
            <person name="Van Deynze A."/>
            <person name="Simon P."/>
        </authorList>
    </citation>
    <scope>NUCLEOTIDE SEQUENCE</scope>
    <source>
        <tissue evidence="2">Leaf</tissue>
    </source>
</reference>
<dbReference type="PANTHER" id="PTHR34779:SF1">
    <property type="entry name" value="OS09G0542900 PROTEIN"/>
    <property type="match status" value="1"/>
</dbReference>
<feature type="compositionally biased region" description="Polar residues" evidence="1">
    <location>
        <begin position="99"/>
        <end position="113"/>
    </location>
</feature>
<dbReference type="PANTHER" id="PTHR34779">
    <property type="entry name" value="OS09G0542900 PROTEIN"/>
    <property type="match status" value="1"/>
</dbReference>
<feature type="compositionally biased region" description="Basic and acidic residues" evidence="1">
    <location>
        <begin position="81"/>
        <end position="98"/>
    </location>
</feature>
<gene>
    <name evidence="2" type="ORF">DCAR_0519139</name>
</gene>
<dbReference type="KEGG" id="dcr:108221886"/>
<feature type="compositionally biased region" description="Acidic residues" evidence="1">
    <location>
        <begin position="214"/>
        <end position="224"/>
    </location>
</feature>
<accession>A0AAF0X3V1</accession>
<name>A0AAF0X3V1_DAUCS</name>
<dbReference type="AlphaFoldDB" id="A0AAF0X3V1"/>
<evidence type="ECO:0000313" key="3">
    <source>
        <dbReference type="Proteomes" id="UP000077755"/>
    </source>
</evidence>
<protein>
    <submittedName>
        <fullName evidence="2">Uncharacterized protein</fullName>
    </submittedName>
</protein>
<feature type="compositionally biased region" description="Polar residues" evidence="1">
    <location>
        <begin position="54"/>
        <end position="67"/>
    </location>
</feature>
<dbReference type="InterPro" id="IPR038796">
    <property type="entry name" value="At1g76070-like"/>
</dbReference>
<proteinExistence type="predicted"/>
<dbReference type="EMBL" id="CP093347">
    <property type="protein sequence ID" value="WOG99783.1"/>
    <property type="molecule type" value="Genomic_DNA"/>
</dbReference>
<keyword evidence="3" id="KW-1185">Reference proteome</keyword>
<reference evidence="2" key="2">
    <citation type="submission" date="2022-03" db="EMBL/GenBank/DDBJ databases">
        <title>Draft title - Genomic analysis of global carrot germplasm unveils the trajectory of domestication and the origin of high carotenoid orange carrot.</title>
        <authorList>
            <person name="Iorizzo M."/>
            <person name="Ellison S."/>
            <person name="Senalik D."/>
            <person name="Macko-Podgorni A."/>
            <person name="Grzebelus D."/>
            <person name="Bostan H."/>
            <person name="Rolling W."/>
            <person name="Curaba J."/>
            <person name="Simon P."/>
        </authorList>
    </citation>
    <scope>NUCLEOTIDE SEQUENCE</scope>
    <source>
        <tissue evidence="2">Leaf</tissue>
    </source>
</reference>
<dbReference type="Proteomes" id="UP000077755">
    <property type="component" value="Chromosome 5"/>
</dbReference>
<feature type="compositionally biased region" description="Basic and acidic residues" evidence="1">
    <location>
        <begin position="140"/>
        <end position="150"/>
    </location>
</feature>